<sequence>MTQTQSVQCSLNIAAEDALNVVPKPKVEHHFLSLKAVISIALTEDSQHLPSHFTQLLHTIRSFKTVPYIALPKVHTLTNLNGSAASTPLPHTTTTSYLPTDYTAKGRTPFLESLKAFLYIALTEVHTLTNLVKRAVPTSSHNVVLHTKQPKKQKKNKKKTPRKQIEYTAPSYVKTRAYDPEWDPNPEGESAQALSSSFAAQCSLDPKTDSVVLSQPPEAKVPWADSDVKDPFLLLPWFALEEVLVHLPDLLTLHKLCRASPAVADYLYHTPGVFPMVFERMVEHLDDEFDEKGVELLNPQNFEAGVNRDTSNFFRVLVYLWWKEESAANNVPADGNPIPDTFYDEAMWLVNRTTSSWAWVPSLGTVKLPRSTPPRILRHLMTLAVRIRADAHAFFHETIALCKSCPIKLIGDWDIKKTPWPKGGRRPRGTQTCTPESADYPLTWFEEQRLTQAFLKPYLFSVLRRVVCEKGLLKTTPPPIPDPELPDLQRLLEERPNTLQHLKDNSLLDFWRNFEEDSPDEFGNRRARIEPMEQLETVLTWMEENKAKRFKRRKQRAEFTRCCPKFGDLSSEQVKHGSSTLQFFFQPGCSFAQNCTAIPHSGVQGAGLRGEFQKFGVAFWDNERMMDLSLMTKRVDRWTDQKQLAFRWSSLLLASKKNGIKITGKKRGHRFRSQTAPIPLSH</sequence>
<organism evidence="2 3">
    <name type="scientific">Penicillium rubens (strain ATCC 28089 / DSM 1075 / NRRL 1951 / Wisconsin 54-1255)</name>
    <name type="common">Penicillium chrysogenum</name>
    <dbReference type="NCBI Taxonomy" id="500485"/>
    <lineage>
        <taxon>Eukaryota</taxon>
        <taxon>Fungi</taxon>
        <taxon>Dikarya</taxon>
        <taxon>Ascomycota</taxon>
        <taxon>Pezizomycotina</taxon>
        <taxon>Eurotiomycetes</taxon>
        <taxon>Eurotiomycetidae</taxon>
        <taxon>Eurotiales</taxon>
        <taxon>Aspergillaceae</taxon>
        <taxon>Penicillium</taxon>
        <taxon>Penicillium chrysogenum species complex</taxon>
    </lineage>
</organism>
<dbReference type="VEuPathDB" id="FungiDB:PCH_Pc13g07800"/>
<dbReference type="eggNOG" id="ENOG502SZ12">
    <property type="taxonomic scope" value="Eukaryota"/>
</dbReference>
<dbReference type="OMA" id="VYLWWKE"/>
<gene>
    <name evidence="2" type="ORF">Pc13g07800</name>
    <name evidence="2" type="ORF">PCH_Pc13g07800</name>
</gene>
<name>B6H468_PENRW</name>
<evidence type="ECO:0000313" key="2">
    <source>
        <dbReference type="EMBL" id="CAP91849.1"/>
    </source>
</evidence>
<accession>B6H468</accession>
<feature type="region of interest" description="Disordered" evidence="1">
    <location>
        <begin position="142"/>
        <end position="164"/>
    </location>
</feature>
<dbReference type="HOGENOM" id="CLU_025746_0_0_1"/>
<reference evidence="2 3" key="1">
    <citation type="journal article" date="2008" name="Nat. Biotechnol.">
        <title>Genome sequencing and analysis of the filamentous fungus Penicillium chrysogenum.</title>
        <authorList>
            <person name="van den Berg M.A."/>
            <person name="Albang R."/>
            <person name="Albermann K."/>
            <person name="Badger J.H."/>
            <person name="Daran J.-M."/>
            <person name="Driessen A.J.M."/>
            <person name="Garcia-Estrada C."/>
            <person name="Fedorova N.D."/>
            <person name="Harris D.M."/>
            <person name="Heijne W.H.M."/>
            <person name="Joardar V.S."/>
            <person name="Kiel J.A.K.W."/>
            <person name="Kovalchuk A."/>
            <person name="Martin J.F."/>
            <person name="Nierman W.C."/>
            <person name="Nijland J.G."/>
            <person name="Pronk J.T."/>
            <person name="Roubos J.A."/>
            <person name="van der Klei I.J."/>
            <person name="van Peij N.N.M.E."/>
            <person name="Veenhuis M."/>
            <person name="von Doehren H."/>
            <person name="Wagner C."/>
            <person name="Wortman J.R."/>
            <person name="Bovenberg R.A.L."/>
        </authorList>
    </citation>
    <scope>NUCLEOTIDE SEQUENCE [LARGE SCALE GENOMIC DNA]</scope>
    <source>
        <strain evidence="3">ATCC 28089 / DSM 1075 / NRRL 1951 / Wisconsin 54-1255</strain>
    </source>
</reference>
<proteinExistence type="predicted"/>
<evidence type="ECO:0000256" key="1">
    <source>
        <dbReference type="SAM" id="MobiDB-lite"/>
    </source>
</evidence>
<feature type="compositionally biased region" description="Basic residues" evidence="1">
    <location>
        <begin position="148"/>
        <end position="162"/>
    </location>
</feature>
<evidence type="ECO:0000313" key="3">
    <source>
        <dbReference type="Proteomes" id="UP000000724"/>
    </source>
</evidence>
<dbReference type="Proteomes" id="UP000000724">
    <property type="component" value="Contig Pc00c13"/>
</dbReference>
<protein>
    <submittedName>
        <fullName evidence="2">Uncharacterized protein</fullName>
    </submittedName>
</protein>
<dbReference type="OrthoDB" id="4358152at2759"/>
<keyword evidence="3" id="KW-1185">Reference proteome</keyword>
<dbReference type="AlphaFoldDB" id="B6H468"/>
<dbReference type="EMBL" id="AM920428">
    <property type="protein sequence ID" value="CAP91849.1"/>
    <property type="molecule type" value="Genomic_DNA"/>
</dbReference>